<dbReference type="AlphaFoldDB" id="A0AAV5JJH9"/>
<accession>A0AAV5JJH9</accession>
<evidence type="ECO:0000313" key="1">
    <source>
        <dbReference type="EMBL" id="GKV10965.1"/>
    </source>
</evidence>
<comment type="caution">
    <text evidence="1">The sequence shown here is derived from an EMBL/GenBank/DDBJ whole genome shotgun (WGS) entry which is preliminary data.</text>
</comment>
<organism evidence="1 2">
    <name type="scientific">Rubroshorea leprosula</name>
    <dbReference type="NCBI Taxonomy" id="152421"/>
    <lineage>
        <taxon>Eukaryota</taxon>
        <taxon>Viridiplantae</taxon>
        <taxon>Streptophyta</taxon>
        <taxon>Embryophyta</taxon>
        <taxon>Tracheophyta</taxon>
        <taxon>Spermatophyta</taxon>
        <taxon>Magnoliopsida</taxon>
        <taxon>eudicotyledons</taxon>
        <taxon>Gunneridae</taxon>
        <taxon>Pentapetalae</taxon>
        <taxon>rosids</taxon>
        <taxon>malvids</taxon>
        <taxon>Malvales</taxon>
        <taxon>Dipterocarpaceae</taxon>
        <taxon>Rubroshorea</taxon>
    </lineage>
</organism>
<dbReference type="EMBL" id="BPVZ01000033">
    <property type="protein sequence ID" value="GKV10965.1"/>
    <property type="molecule type" value="Genomic_DNA"/>
</dbReference>
<name>A0AAV5JJH9_9ROSI</name>
<protein>
    <submittedName>
        <fullName evidence="1">Uncharacterized protein</fullName>
    </submittedName>
</protein>
<evidence type="ECO:0000313" key="2">
    <source>
        <dbReference type="Proteomes" id="UP001054252"/>
    </source>
</evidence>
<proteinExistence type="predicted"/>
<dbReference type="Proteomes" id="UP001054252">
    <property type="component" value="Unassembled WGS sequence"/>
</dbReference>
<reference evidence="1 2" key="1">
    <citation type="journal article" date="2021" name="Commun. Biol.">
        <title>The genome of Shorea leprosula (Dipterocarpaceae) highlights the ecological relevance of drought in aseasonal tropical rainforests.</title>
        <authorList>
            <person name="Ng K.K.S."/>
            <person name="Kobayashi M.J."/>
            <person name="Fawcett J.A."/>
            <person name="Hatakeyama M."/>
            <person name="Paape T."/>
            <person name="Ng C.H."/>
            <person name="Ang C.C."/>
            <person name="Tnah L.H."/>
            <person name="Lee C.T."/>
            <person name="Nishiyama T."/>
            <person name="Sese J."/>
            <person name="O'Brien M.J."/>
            <person name="Copetti D."/>
            <person name="Mohd Noor M.I."/>
            <person name="Ong R.C."/>
            <person name="Putra M."/>
            <person name="Sireger I.Z."/>
            <person name="Indrioko S."/>
            <person name="Kosugi Y."/>
            <person name="Izuno A."/>
            <person name="Isagi Y."/>
            <person name="Lee S.L."/>
            <person name="Shimizu K.K."/>
        </authorList>
    </citation>
    <scope>NUCLEOTIDE SEQUENCE [LARGE SCALE GENOMIC DNA]</scope>
    <source>
        <strain evidence="1">214</strain>
    </source>
</reference>
<sequence length="34" mass="3787">MISFEFCAFVGSSHKCMASIIPRIWVLGRDSNLA</sequence>
<gene>
    <name evidence="1" type="ORF">SLEP1_g22260</name>
</gene>
<keyword evidence="2" id="KW-1185">Reference proteome</keyword>